<gene>
    <name evidence="6" type="ORF">A5707_06365</name>
</gene>
<reference evidence="7" key="1">
    <citation type="submission" date="2016-06" db="EMBL/GenBank/DDBJ databases">
        <authorList>
            <person name="Sutton G."/>
            <person name="Brinkac L."/>
            <person name="Sanka R."/>
            <person name="Adams M."/>
            <person name="Lau E."/>
            <person name="Sam S."/>
            <person name="Sreng N."/>
            <person name="Him V."/>
            <person name="Kerleguer A."/>
            <person name="Cheng S."/>
        </authorList>
    </citation>
    <scope>NUCLEOTIDE SEQUENCE [LARGE SCALE GENOMIC DNA]</scope>
    <source>
        <strain evidence="7">E861</strain>
    </source>
</reference>
<dbReference type="PANTHER" id="PTHR33630">
    <property type="entry name" value="CUTINASE RV1984C-RELATED-RELATED"/>
    <property type="match status" value="1"/>
</dbReference>
<name>A0A1A2YZ94_9MYCO</name>
<keyword evidence="5" id="KW-0732">Signal</keyword>
<evidence type="ECO:0000256" key="4">
    <source>
        <dbReference type="ARBA" id="ARBA00023157"/>
    </source>
</evidence>
<evidence type="ECO:0000256" key="1">
    <source>
        <dbReference type="ARBA" id="ARBA00007534"/>
    </source>
</evidence>
<dbReference type="GO" id="GO:0052689">
    <property type="term" value="F:carboxylic ester hydrolase activity"/>
    <property type="evidence" value="ECO:0007669"/>
    <property type="project" value="UniProtKB-KW"/>
</dbReference>
<comment type="similarity">
    <text evidence="1">Belongs to the cutinase family.</text>
</comment>
<proteinExistence type="inferred from homology"/>
<comment type="caution">
    <text evidence="6">The sequence shown here is derived from an EMBL/GenBank/DDBJ whole genome shotgun (WGS) entry which is preliminary data.</text>
</comment>
<keyword evidence="2" id="KW-0719">Serine esterase</keyword>
<accession>A0A1A2YZ94</accession>
<dbReference type="SUPFAM" id="SSF53474">
    <property type="entry name" value="alpha/beta-Hydrolases"/>
    <property type="match status" value="1"/>
</dbReference>
<dbReference type="OrthoDB" id="3690529at2"/>
<dbReference type="AlphaFoldDB" id="A0A1A2YZ94"/>
<dbReference type="EMBL" id="LZKJ01000166">
    <property type="protein sequence ID" value="OBI42241.1"/>
    <property type="molecule type" value="Genomic_DNA"/>
</dbReference>
<dbReference type="Proteomes" id="UP000093592">
    <property type="component" value="Unassembled WGS sequence"/>
</dbReference>
<dbReference type="InterPro" id="IPR000675">
    <property type="entry name" value="Cutinase/axe"/>
</dbReference>
<keyword evidence="4" id="KW-1015">Disulfide bond</keyword>
<feature type="signal peptide" evidence="5">
    <location>
        <begin position="1"/>
        <end position="16"/>
    </location>
</feature>
<sequence>MNARHLIRFLGPAALAGWGLSAWFLSDSALPAASAEPCPDVQVVFARGTGDDPGVGPVGQAFVDNLHQRVGARSFDVYPVNYPASEQWDTGVDGIRDASAHVVSTANTCPQTKMVLGGYSQGAAVMGFVTSAAVPDGVDPATVPKPLDPAVANHVSSVVLFGMPNVRAMNFLGEPPVVIGPAYQGKTIKVCATDDPVCSDGMNFTAHKTYADDGSMIDQGAAFAASRLGAGPPVPVPLASSPEGFGE</sequence>
<organism evidence="6 7">
    <name type="scientific">Mycobacterium kyorinense</name>
    <dbReference type="NCBI Taxonomy" id="487514"/>
    <lineage>
        <taxon>Bacteria</taxon>
        <taxon>Bacillati</taxon>
        <taxon>Actinomycetota</taxon>
        <taxon>Actinomycetes</taxon>
        <taxon>Mycobacteriales</taxon>
        <taxon>Mycobacteriaceae</taxon>
        <taxon>Mycobacterium</taxon>
    </lineage>
</organism>
<dbReference type="SMART" id="SM01110">
    <property type="entry name" value="Cutinase"/>
    <property type="match status" value="1"/>
</dbReference>
<keyword evidence="3" id="KW-0378">Hydrolase</keyword>
<evidence type="ECO:0000256" key="2">
    <source>
        <dbReference type="ARBA" id="ARBA00022487"/>
    </source>
</evidence>
<dbReference type="Pfam" id="PF01083">
    <property type="entry name" value="Cutinase"/>
    <property type="match status" value="1"/>
</dbReference>
<evidence type="ECO:0000256" key="3">
    <source>
        <dbReference type="ARBA" id="ARBA00022801"/>
    </source>
</evidence>
<dbReference type="PANTHER" id="PTHR33630:SF9">
    <property type="entry name" value="CUTINASE 4"/>
    <property type="match status" value="1"/>
</dbReference>
<protein>
    <submittedName>
        <fullName evidence="6">Cutinase</fullName>
    </submittedName>
</protein>
<evidence type="ECO:0000256" key="5">
    <source>
        <dbReference type="SAM" id="SignalP"/>
    </source>
</evidence>
<evidence type="ECO:0000313" key="6">
    <source>
        <dbReference type="EMBL" id="OBI42241.1"/>
    </source>
</evidence>
<dbReference type="RefSeq" id="WP_065015822.1">
    <property type="nucleotide sequence ID" value="NZ_LZKJ01000166.1"/>
</dbReference>
<dbReference type="InterPro" id="IPR029058">
    <property type="entry name" value="AB_hydrolase_fold"/>
</dbReference>
<feature type="chain" id="PRO_5039089388" evidence="5">
    <location>
        <begin position="17"/>
        <end position="247"/>
    </location>
</feature>
<evidence type="ECO:0000313" key="7">
    <source>
        <dbReference type="Proteomes" id="UP000093592"/>
    </source>
</evidence>
<dbReference type="Gene3D" id="3.40.50.1820">
    <property type="entry name" value="alpha/beta hydrolase"/>
    <property type="match status" value="1"/>
</dbReference>